<dbReference type="PANTHER" id="PTHR13501:SF8">
    <property type="entry name" value="LARGE RIBOSOMAL SUBUNIT PROTEIN UL22M"/>
    <property type="match status" value="1"/>
</dbReference>
<evidence type="ECO:0000256" key="4">
    <source>
        <dbReference type="ARBA" id="ARBA00022980"/>
    </source>
</evidence>
<comment type="function">
    <text evidence="8 11">This protein binds specifically to 23S rRNA; its binding is stimulated by other ribosomal proteins, e.g., L4, L17, and L20. It is important during the early stages of 50S assembly. It makes multiple contacts with different domains of the 23S rRNA in the assembled 50S subunit and ribosome.</text>
</comment>
<dbReference type="InterPro" id="IPR018260">
    <property type="entry name" value="Ribosomal_uL22_CS"/>
</dbReference>
<dbReference type="NCBIfam" id="TIGR01044">
    <property type="entry name" value="rplV_bact"/>
    <property type="match status" value="1"/>
</dbReference>
<keyword evidence="3 8" id="KW-0694">RNA-binding</keyword>
<evidence type="ECO:0000256" key="10">
    <source>
        <dbReference type="RuleBase" id="RU004006"/>
    </source>
</evidence>
<dbReference type="GO" id="GO:0003735">
    <property type="term" value="F:structural constituent of ribosome"/>
    <property type="evidence" value="ECO:0007669"/>
    <property type="project" value="InterPro"/>
</dbReference>
<keyword evidence="13" id="KW-1185">Reference proteome</keyword>
<dbReference type="Pfam" id="PF00237">
    <property type="entry name" value="Ribosomal_L22"/>
    <property type="match status" value="1"/>
</dbReference>
<dbReference type="KEGG" id="cpo:COPRO5265_1008"/>
<dbReference type="InterPro" id="IPR036394">
    <property type="entry name" value="Ribosomal_uL22_sf"/>
</dbReference>
<comment type="subunit">
    <text evidence="8 10">Part of the 50S ribosomal subunit.</text>
</comment>
<dbReference type="CDD" id="cd00336">
    <property type="entry name" value="Ribosomal_L22"/>
    <property type="match status" value="1"/>
</dbReference>
<dbReference type="RefSeq" id="WP_012544554.1">
    <property type="nucleotide sequence ID" value="NC_011295.1"/>
</dbReference>
<dbReference type="GO" id="GO:0022625">
    <property type="term" value="C:cytosolic large ribosomal subunit"/>
    <property type="evidence" value="ECO:0007669"/>
    <property type="project" value="TreeGrafter"/>
</dbReference>
<dbReference type="PROSITE" id="PS00464">
    <property type="entry name" value="RIBOSOMAL_L22"/>
    <property type="match status" value="1"/>
</dbReference>
<comment type="function">
    <text evidence="8">The globular domain of the protein is located near the polypeptide exit tunnel on the outside of the subunit, while an extended beta-hairpin is found that lines the wall of the exit tunnel in the center of the 70S ribosome.</text>
</comment>
<evidence type="ECO:0000256" key="7">
    <source>
        <dbReference type="ARBA" id="ARBA00035207"/>
    </source>
</evidence>
<reference evidence="13" key="1">
    <citation type="submission" date="2008-08" db="EMBL/GenBank/DDBJ databases">
        <title>The complete genome sequence of Coprothermobacter proteolyticus strain ATCC 5245 / DSM 5265 / BT.</title>
        <authorList>
            <person name="Dodson R.J."/>
            <person name="Durkin A.S."/>
            <person name="Wu M."/>
            <person name="Eisen J."/>
            <person name="Sutton G."/>
        </authorList>
    </citation>
    <scope>NUCLEOTIDE SEQUENCE [LARGE SCALE GENOMIC DNA]</scope>
    <source>
        <strain evidence="13">ATCC 35245 / DSM 5265 / OCM 4 / BT</strain>
    </source>
</reference>
<evidence type="ECO:0000256" key="11">
    <source>
        <dbReference type="RuleBase" id="RU004008"/>
    </source>
</evidence>
<keyword evidence="4 8" id="KW-0689">Ribosomal protein</keyword>
<evidence type="ECO:0000256" key="6">
    <source>
        <dbReference type="ARBA" id="ARBA00025084"/>
    </source>
</evidence>
<gene>
    <name evidence="8 12" type="primary">rplV</name>
    <name evidence="12" type="ordered locus">COPRO5265_1008</name>
</gene>
<comment type="similarity">
    <text evidence="1 8 9">Belongs to the universal ribosomal protein uL22 family.</text>
</comment>
<dbReference type="AlphaFoldDB" id="B5Y983"/>
<dbReference type="FunFam" id="3.90.470.10:FF:000011">
    <property type="entry name" value="50S ribosomal protein L22"/>
    <property type="match status" value="1"/>
</dbReference>
<name>B5Y983_COPPD</name>
<dbReference type="GO" id="GO:0019843">
    <property type="term" value="F:rRNA binding"/>
    <property type="evidence" value="ECO:0007669"/>
    <property type="project" value="UniProtKB-UniRule"/>
</dbReference>
<dbReference type="SUPFAM" id="SSF54843">
    <property type="entry name" value="Ribosomal protein L22"/>
    <property type="match status" value="1"/>
</dbReference>
<dbReference type="PANTHER" id="PTHR13501">
    <property type="entry name" value="CHLOROPLAST 50S RIBOSOMAL PROTEIN L22-RELATED"/>
    <property type="match status" value="1"/>
</dbReference>
<dbReference type="STRING" id="309798.COPRO5265_1008"/>
<sequence>MEEQQMAKATAKYVRISPRKARLVVDEIRNKSVSEARAILKYSPNKAARFTLKVLNSAVANAVNNNGLDEERLYVYRVFVDEGPRLKRYYPRAFGRADIMKRRLSHITVIVKER</sequence>
<evidence type="ECO:0000313" key="13">
    <source>
        <dbReference type="Proteomes" id="UP000001732"/>
    </source>
</evidence>
<dbReference type="OrthoDB" id="9805969at2"/>
<dbReference type="EMBL" id="CP001145">
    <property type="protein sequence ID" value="ACI17903.1"/>
    <property type="molecule type" value="Genomic_DNA"/>
</dbReference>
<protein>
    <recommendedName>
        <fullName evidence="7 8">Large ribosomal subunit protein uL22</fullName>
    </recommendedName>
</protein>
<dbReference type="Proteomes" id="UP000001732">
    <property type="component" value="Chromosome"/>
</dbReference>
<reference evidence="12 13" key="2">
    <citation type="journal article" date="2014" name="Genome Announc.">
        <title>Complete Genome Sequence of Coprothermobacter proteolyticus DSM 5265.</title>
        <authorList>
            <person name="Alexiev A."/>
            <person name="Coil D.A."/>
            <person name="Badger J.H."/>
            <person name="Enticknap J."/>
            <person name="Ward N."/>
            <person name="Robb F.T."/>
            <person name="Eisen J.A."/>
        </authorList>
    </citation>
    <scope>NUCLEOTIDE SEQUENCE [LARGE SCALE GENOMIC DNA]</scope>
    <source>
        <strain evidence="13">ATCC 35245 / DSM 5265 / OCM 4 / BT</strain>
    </source>
</reference>
<evidence type="ECO:0000256" key="3">
    <source>
        <dbReference type="ARBA" id="ARBA00022884"/>
    </source>
</evidence>
<dbReference type="eggNOG" id="COG0091">
    <property type="taxonomic scope" value="Bacteria"/>
</dbReference>
<evidence type="ECO:0000256" key="2">
    <source>
        <dbReference type="ARBA" id="ARBA00022730"/>
    </source>
</evidence>
<comment type="function">
    <text evidence="6">This protein binds specifically to 23S rRNA; its binding is stimulated by other ribosomal proteins, e.g. L4, L17, and L20. It is important during the early stages of 50S assembly. It makes multiple contacts with different domains of the 23S rRNA in the assembled 50S subunit and ribosome.</text>
</comment>
<accession>B5Y983</accession>
<dbReference type="GO" id="GO:0006412">
    <property type="term" value="P:translation"/>
    <property type="evidence" value="ECO:0007669"/>
    <property type="project" value="UniProtKB-UniRule"/>
</dbReference>
<dbReference type="InterPro" id="IPR047867">
    <property type="entry name" value="Ribosomal_uL22_bac/org-type"/>
</dbReference>
<dbReference type="InterPro" id="IPR005727">
    <property type="entry name" value="Ribosomal_uL22_bac/chlpt-type"/>
</dbReference>
<dbReference type="HAMAP" id="MF_01331_B">
    <property type="entry name" value="Ribosomal_uL22_B"/>
    <property type="match status" value="1"/>
</dbReference>
<dbReference type="InterPro" id="IPR001063">
    <property type="entry name" value="Ribosomal_uL22"/>
</dbReference>
<evidence type="ECO:0000313" key="12">
    <source>
        <dbReference type="EMBL" id="ACI17903.1"/>
    </source>
</evidence>
<keyword evidence="2 8" id="KW-0699">rRNA-binding</keyword>
<dbReference type="HOGENOM" id="CLU_083987_3_3_9"/>
<evidence type="ECO:0000256" key="9">
    <source>
        <dbReference type="RuleBase" id="RU004005"/>
    </source>
</evidence>
<dbReference type="Gene3D" id="3.90.470.10">
    <property type="entry name" value="Ribosomal protein L22/L17"/>
    <property type="match status" value="1"/>
</dbReference>
<evidence type="ECO:0000256" key="8">
    <source>
        <dbReference type="HAMAP-Rule" id="MF_01331"/>
    </source>
</evidence>
<evidence type="ECO:0000256" key="1">
    <source>
        <dbReference type="ARBA" id="ARBA00009451"/>
    </source>
</evidence>
<keyword evidence="5 8" id="KW-0687">Ribonucleoprotein</keyword>
<proteinExistence type="inferred from homology"/>
<organism evidence="12 13">
    <name type="scientific">Coprothermobacter proteolyticus (strain ATCC 35245 / DSM 5265 / OCM 4 / BT)</name>
    <dbReference type="NCBI Taxonomy" id="309798"/>
    <lineage>
        <taxon>Bacteria</taxon>
        <taxon>Pseudomonadati</taxon>
        <taxon>Coprothermobacterota</taxon>
        <taxon>Coprothermobacteria</taxon>
        <taxon>Coprothermobacterales</taxon>
        <taxon>Coprothermobacteraceae</taxon>
        <taxon>Coprothermobacter</taxon>
    </lineage>
</organism>
<evidence type="ECO:0000256" key="5">
    <source>
        <dbReference type="ARBA" id="ARBA00023274"/>
    </source>
</evidence>